<dbReference type="GO" id="GO:0004557">
    <property type="term" value="F:alpha-galactosidase activity"/>
    <property type="evidence" value="ECO:0007669"/>
    <property type="project" value="UniProtKB-EC"/>
</dbReference>
<dbReference type="eggNOG" id="COG3345">
    <property type="taxonomic scope" value="Bacteria"/>
</dbReference>
<protein>
    <submittedName>
        <fullName evidence="2">Alpha-galactosidase</fullName>
        <ecNumber evidence="2">3.2.1.22</ecNumber>
    </submittedName>
</protein>
<feature type="region of interest" description="Disordered" evidence="1">
    <location>
        <begin position="175"/>
        <end position="197"/>
    </location>
</feature>
<keyword evidence="2" id="KW-0326">Glycosidase</keyword>
<evidence type="ECO:0000313" key="2">
    <source>
        <dbReference type="EMBL" id="KFI53092.1"/>
    </source>
</evidence>
<evidence type="ECO:0000256" key="1">
    <source>
        <dbReference type="SAM" id="MobiDB-lite"/>
    </source>
</evidence>
<dbReference type="GO" id="GO:0016052">
    <property type="term" value="P:carbohydrate catabolic process"/>
    <property type="evidence" value="ECO:0007669"/>
    <property type="project" value="InterPro"/>
</dbReference>
<dbReference type="STRING" id="1437608.GCA_000771645_01941"/>
<name>A0A087A2U2_9BIFI</name>
<dbReference type="InterPro" id="IPR013785">
    <property type="entry name" value="Aldolase_TIM"/>
</dbReference>
<keyword evidence="3" id="KW-1185">Reference proteome</keyword>
<accession>A0A087A2U2</accession>
<dbReference type="EMBL" id="JGYN01000003">
    <property type="protein sequence ID" value="KFI53092.1"/>
    <property type="molecule type" value="Genomic_DNA"/>
</dbReference>
<feature type="compositionally biased region" description="Low complexity" evidence="1">
    <location>
        <begin position="175"/>
        <end position="194"/>
    </location>
</feature>
<dbReference type="Proteomes" id="UP000029108">
    <property type="component" value="Unassembled WGS sequence"/>
</dbReference>
<dbReference type="PRINTS" id="PR00743">
    <property type="entry name" value="GLHYDRLASE36"/>
</dbReference>
<dbReference type="Pfam" id="PF02065">
    <property type="entry name" value="Melibiase"/>
    <property type="match status" value="1"/>
</dbReference>
<reference evidence="2 3" key="1">
    <citation type="submission" date="2014-03" db="EMBL/GenBank/DDBJ databases">
        <title>Genomics of Bifidobacteria.</title>
        <authorList>
            <person name="Ventura M."/>
            <person name="Milani C."/>
            <person name="Lugli G.A."/>
        </authorList>
    </citation>
    <scope>NUCLEOTIDE SEQUENCE [LARGE SCALE GENOMIC DNA]</scope>
    <source>
        <strain evidence="2 3">DSM 23969</strain>
    </source>
</reference>
<dbReference type="AlphaFoldDB" id="A0A087A2U2"/>
<dbReference type="OrthoDB" id="9758822at2"/>
<sequence>MNDNGSGTQGRDKAKARRLTPDVHGRFAWGNGVVTMVFDTGADHPVRLVGLSGRGMSSTGSCGEEDSRAAVDDWTAQRDPRPIVEVLASGTGSNDNRLTLVTTVAGSKLRFVGARETVPTADPVIGAAGVSANAIEPYRLEITQFAPYDQLRPAGRPLDSADPAAARRLAKAAAASEVSSTADPAADTTTSAHDGNVHDCSDCGDGLTVISVFEAFPGLSAVRAHTVLRSPKPLPIEAVSSLSLTLPLDANGATADSSRLYWGDSAWAVENDWHCAPLHDTVVRERNQRINPGESSSRFALSSTSTWSTGSHQPAGIVEAFEAGRESGEPAFSVMWQIEHNGAWEWEVGENDPGLHVTAFGPEYVDHQWYTALGEGHDFTSVPVSFAIAAGDWQRAAGEMTLQRRALRRAKAVELGRLPQFERSQGLVVYNDYMNTLFGDPRLDKELPLIEGAAKAGADVFCIDAGWYDSTDGGWWDMVGEWEPSTNRFGAAGLAGVAHVIREHGMGLGLWLEPEVIGVKSPLAASLPDDAFFTRHGVRVCDSGRYLLDFRSPAAREHVTRTVDRLIDEFGVEFFKFDYNTIPGAGTDRDAESVGGGLLAHCRAYLDWLDDVRRRHPDVMIENCGSGAMRADYAQLSRLDLQSTSDQCDPLIYAAIAAGAGLTILPEQQGNWGYAQQEMDDETAVLTLASGVLGRLYLSGFINRMNDTRLALVRDAVSLHRRVLAEQERLVPWWPAGLPDFTGDWLVAGLRSVDDADTSVDAASDDVASNAANVGVNASGGIDAVRSGDGTAYVTVWRRDGLPYVDLNVPAGRTVKQIFPSPAAFGHAPQARPWSVERVDDRTVRLIVSDDSRPSARIFAVR</sequence>
<keyword evidence="2" id="KW-0378">Hydrolase</keyword>
<dbReference type="SUPFAM" id="SSF51445">
    <property type="entry name" value="(Trans)glycosidases"/>
    <property type="match status" value="1"/>
</dbReference>
<dbReference type="InterPro" id="IPR002252">
    <property type="entry name" value="Glyco_hydro_36"/>
</dbReference>
<dbReference type="RefSeq" id="WP_081891794.1">
    <property type="nucleotide sequence ID" value="NZ_JDUU01000038.1"/>
</dbReference>
<dbReference type="InterPro" id="IPR017853">
    <property type="entry name" value="GH"/>
</dbReference>
<comment type="caution">
    <text evidence="2">The sequence shown here is derived from an EMBL/GenBank/DDBJ whole genome shotgun (WGS) entry which is preliminary data.</text>
</comment>
<dbReference type="Gene3D" id="2.70.98.60">
    <property type="entry name" value="alpha-galactosidase from lactobacil brevis"/>
    <property type="match status" value="1"/>
</dbReference>
<dbReference type="CDD" id="cd14791">
    <property type="entry name" value="GH36"/>
    <property type="match status" value="1"/>
</dbReference>
<dbReference type="Gene3D" id="3.20.20.70">
    <property type="entry name" value="Aldolase class I"/>
    <property type="match status" value="1"/>
</dbReference>
<gene>
    <name evidence="2" type="ORF">BBIA_1068</name>
</gene>
<evidence type="ECO:0000313" key="3">
    <source>
        <dbReference type="Proteomes" id="UP000029108"/>
    </source>
</evidence>
<dbReference type="EC" id="3.2.1.22" evidence="2"/>
<organism evidence="2 3">
    <name type="scientific">Bifidobacterium biavatii DSM 23969</name>
    <dbReference type="NCBI Taxonomy" id="1437608"/>
    <lineage>
        <taxon>Bacteria</taxon>
        <taxon>Bacillati</taxon>
        <taxon>Actinomycetota</taxon>
        <taxon>Actinomycetes</taxon>
        <taxon>Bifidobacteriales</taxon>
        <taxon>Bifidobacteriaceae</taxon>
        <taxon>Bifidobacterium</taxon>
    </lineage>
</organism>
<dbReference type="InterPro" id="IPR038417">
    <property type="entry name" value="Alpga-gal_N_sf"/>
</dbReference>
<proteinExistence type="predicted"/>